<reference evidence="1 2" key="1">
    <citation type="submission" date="2014-09" db="EMBL/GenBank/DDBJ databases">
        <title>Alistipes sp. 627, sp. nov., a novel member of the family Rikenellaceae isolated from human faeces.</title>
        <authorList>
            <person name="Shkoporov A.N."/>
            <person name="Chaplin A.V."/>
            <person name="Motuzova O.V."/>
            <person name="Kafarskaia L.I."/>
            <person name="Khokhlova E.V."/>
            <person name="Efimov B.A."/>
        </authorList>
    </citation>
    <scope>NUCLEOTIDE SEQUENCE [LARGE SCALE GENOMIC DNA]</scope>
    <source>
        <strain evidence="1 2">627</strain>
    </source>
</reference>
<evidence type="ECO:0000313" key="2">
    <source>
        <dbReference type="Proteomes" id="UP000030889"/>
    </source>
</evidence>
<organism evidence="1 2">
    <name type="scientific">Alistipes inops</name>
    <dbReference type="NCBI Taxonomy" id="1501391"/>
    <lineage>
        <taxon>Bacteria</taxon>
        <taxon>Pseudomonadati</taxon>
        <taxon>Bacteroidota</taxon>
        <taxon>Bacteroidia</taxon>
        <taxon>Bacteroidales</taxon>
        <taxon>Rikenellaceae</taxon>
        <taxon>Alistipes</taxon>
    </lineage>
</organism>
<proteinExistence type="predicted"/>
<dbReference type="EMBL" id="JRGF01000001">
    <property type="protein sequence ID" value="KHE43029.1"/>
    <property type="molecule type" value="Genomic_DNA"/>
</dbReference>
<comment type="caution">
    <text evidence="1">The sequence shown here is derived from an EMBL/GenBank/DDBJ whole genome shotgun (WGS) entry which is preliminary data.</text>
</comment>
<protein>
    <submittedName>
        <fullName evidence="1">Uncharacterized protein</fullName>
    </submittedName>
</protein>
<name>A0ABR4YLA0_9BACT</name>
<gene>
    <name evidence="1" type="ORF">LG35_00805</name>
</gene>
<dbReference type="RefSeq" id="WP_035471274.1">
    <property type="nucleotide sequence ID" value="NZ_JRGF01000001.1"/>
</dbReference>
<dbReference type="Proteomes" id="UP000030889">
    <property type="component" value="Unassembled WGS sequence"/>
</dbReference>
<accession>A0ABR4YLA0</accession>
<keyword evidence="2" id="KW-1185">Reference proteome</keyword>
<sequence>MADFAENADGLPEMLADPNGAVFFQKAGHTMSVFRKRNDTDENTSLKTAYALETQCTYSVDTESGIISVSGKGMECYFRIERLNDRAMTLCYRSDRNEYVAFSRCLLSSVTFVE</sequence>
<evidence type="ECO:0000313" key="1">
    <source>
        <dbReference type="EMBL" id="KHE43029.1"/>
    </source>
</evidence>